<dbReference type="PANTHER" id="PTHR45848">
    <property type="entry name" value="DUAL SPECIFICITY PROTEIN PHOSPHATASE 12 FAMILY MEMBER"/>
    <property type="match status" value="1"/>
</dbReference>
<comment type="similarity">
    <text evidence="1">Belongs to the protein-tyrosine phosphatase family. Non-receptor class dual specificity subfamily.</text>
</comment>
<evidence type="ECO:0000256" key="1">
    <source>
        <dbReference type="ARBA" id="ARBA00008601"/>
    </source>
</evidence>
<dbReference type="Gene3D" id="3.90.190.10">
    <property type="entry name" value="Protein tyrosine phosphatase superfamily"/>
    <property type="match status" value="1"/>
</dbReference>
<dbReference type="CDD" id="cd14498">
    <property type="entry name" value="DSP"/>
    <property type="match status" value="1"/>
</dbReference>
<dbReference type="EC" id="3.1.3.48" evidence="2"/>
<evidence type="ECO:0000313" key="7">
    <source>
        <dbReference type="Proteomes" id="UP001230268"/>
    </source>
</evidence>
<dbReference type="SMART" id="SM00195">
    <property type="entry name" value="DSPc"/>
    <property type="match status" value="1"/>
</dbReference>
<dbReference type="PANTHER" id="PTHR45848:SF4">
    <property type="entry name" value="DUAL SPECIFICITY PROTEIN PHOSPHATASE 12"/>
    <property type="match status" value="1"/>
</dbReference>
<dbReference type="InterPro" id="IPR020422">
    <property type="entry name" value="TYR_PHOSPHATASE_DUAL_dom"/>
</dbReference>
<name>A0AAD8UVI0_BABGI</name>
<keyword evidence="3" id="KW-0378">Hydrolase</keyword>
<dbReference type="EMBL" id="JAVEPI010000001">
    <property type="protein sequence ID" value="KAK1444583.1"/>
    <property type="molecule type" value="Genomic_DNA"/>
</dbReference>
<keyword evidence="7" id="KW-1185">Reference proteome</keyword>
<evidence type="ECO:0000259" key="5">
    <source>
        <dbReference type="SMART" id="SM00195"/>
    </source>
</evidence>
<dbReference type="InterPro" id="IPR000340">
    <property type="entry name" value="Dual-sp_phosphatase_cat-dom"/>
</dbReference>
<reference evidence="6" key="1">
    <citation type="submission" date="2023-08" db="EMBL/GenBank/DDBJ databases">
        <title>Draft sequence of the Babesia gibsoni genome.</title>
        <authorList>
            <person name="Yamagishi J.Y."/>
            <person name="Xuan X.X."/>
        </authorList>
    </citation>
    <scope>NUCLEOTIDE SEQUENCE</scope>
    <source>
        <strain evidence="6">Azabu</strain>
    </source>
</reference>
<keyword evidence="4" id="KW-0904">Protein phosphatase</keyword>
<protein>
    <recommendedName>
        <fullName evidence="2">protein-tyrosine-phosphatase</fullName>
        <ecNumber evidence="2">3.1.3.48</ecNumber>
    </recommendedName>
</protein>
<dbReference type="GO" id="GO:0004725">
    <property type="term" value="F:protein tyrosine phosphatase activity"/>
    <property type="evidence" value="ECO:0007669"/>
    <property type="project" value="UniProtKB-EC"/>
</dbReference>
<dbReference type="GO" id="GO:0008138">
    <property type="term" value="F:protein tyrosine/serine/threonine phosphatase activity"/>
    <property type="evidence" value="ECO:0007669"/>
    <property type="project" value="TreeGrafter"/>
</dbReference>
<evidence type="ECO:0000256" key="4">
    <source>
        <dbReference type="ARBA" id="ARBA00022912"/>
    </source>
</evidence>
<dbReference type="InterPro" id="IPR029021">
    <property type="entry name" value="Prot-tyrosine_phosphatase-like"/>
</dbReference>
<gene>
    <name evidence="6" type="ORF">BgAZ_104890</name>
</gene>
<dbReference type="AlphaFoldDB" id="A0AAD8UVI0"/>
<sequence>MSKVTEGLYVGDLYRAHKLFYHLSNTSTGMAANASDAPKPSDCIRGVISVCYDVPLWCSHANRHVHKGDNNGNDALHALSMSGNFDQNYIELHLDPIVNAKGEHNTEKSDDKLDGNYILHAVIQANDGSSECLFRAFNFTYDFIETIKTLGNGSTYIHCCSLVTSYLMKKQNVSYSVAIEQLRQCHPIASPNLAFICQLITYRKHKFEIKNDTQFLLECNRLFSEINTQCLESYEAIPDEGEDDSEMKAVYSCMMCRQTLFYGHNVLRHEVASGKDAGKKGMCGSIFVEPMDWMSDVDTQSGKISCKNPRCTSKLGNYCWHGRTCSCGYLQIPAFQIQLSKIDKLTTESRLGGRTPMRNEDLRL</sequence>
<organism evidence="6 7">
    <name type="scientific">Babesia gibsoni</name>
    <dbReference type="NCBI Taxonomy" id="33632"/>
    <lineage>
        <taxon>Eukaryota</taxon>
        <taxon>Sar</taxon>
        <taxon>Alveolata</taxon>
        <taxon>Apicomplexa</taxon>
        <taxon>Aconoidasida</taxon>
        <taxon>Piroplasmida</taxon>
        <taxon>Babesiidae</taxon>
        <taxon>Babesia</taxon>
    </lineage>
</organism>
<comment type="caution">
    <text evidence="6">The sequence shown here is derived from an EMBL/GenBank/DDBJ whole genome shotgun (WGS) entry which is preliminary data.</text>
</comment>
<accession>A0AAD8UVI0</accession>
<proteinExistence type="inferred from homology"/>
<dbReference type="Proteomes" id="UP001230268">
    <property type="component" value="Unassembled WGS sequence"/>
</dbReference>
<dbReference type="Pfam" id="PF00782">
    <property type="entry name" value="DSPc"/>
    <property type="match status" value="1"/>
</dbReference>
<evidence type="ECO:0000313" key="6">
    <source>
        <dbReference type="EMBL" id="KAK1444583.1"/>
    </source>
</evidence>
<feature type="domain" description="Tyrosine-protein phosphatase" evidence="5">
    <location>
        <begin position="1"/>
        <end position="205"/>
    </location>
</feature>
<dbReference type="SUPFAM" id="SSF52799">
    <property type="entry name" value="(Phosphotyrosine protein) phosphatases II"/>
    <property type="match status" value="1"/>
</dbReference>
<evidence type="ECO:0000256" key="3">
    <source>
        <dbReference type="ARBA" id="ARBA00022801"/>
    </source>
</evidence>
<evidence type="ECO:0000256" key="2">
    <source>
        <dbReference type="ARBA" id="ARBA00013064"/>
    </source>
</evidence>